<proteinExistence type="predicted"/>
<dbReference type="PROSITE" id="PS51450">
    <property type="entry name" value="LRR"/>
    <property type="match status" value="3"/>
</dbReference>
<reference evidence="7" key="1">
    <citation type="submission" date="2015-01" db="EMBL/GenBank/DDBJ databases">
        <title>Transcriptome Assembly of Fopius arisanus.</title>
        <authorList>
            <person name="Geib S."/>
        </authorList>
    </citation>
    <scope>NUCLEOTIDE SEQUENCE</scope>
</reference>
<dbReference type="Pfam" id="PF00560">
    <property type="entry name" value="LRR_1"/>
    <property type="match status" value="1"/>
</dbReference>
<dbReference type="SMART" id="SM00364">
    <property type="entry name" value="LRR_BAC"/>
    <property type="match status" value="4"/>
</dbReference>
<protein>
    <submittedName>
        <fullName evidence="7">LRRK2_1 protein</fullName>
    </submittedName>
</protein>
<dbReference type="InterPro" id="IPR025875">
    <property type="entry name" value="Leu-rich_rpt_4"/>
</dbReference>
<evidence type="ECO:0000259" key="6">
    <source>
        <dbReference type="SMART" id="SM00082"/>
    </source>
</evidence>
<dbReference type="InterPro" id="IPR032675">
    <property type="entry name" value="LRR_dom_sf"/>
</dbReference>
<evidence type="ECO:0000256" key="5">
    <source>
        <dbReference type="SAM" id="SignalP"/>
    </source>
</evidence>
<dbReference type="SUPFAM" id="SSF52058">
    <property type="entry name" value="L domain-like"/>
    <property type="match status" value="1"/>
</dbReference>
<keyword evidence="4" id="KW-0812">Transmembrane</keyword>
<keyword evidence="1" id="KW-0433">Leucine-rich repeat</keyword>
<dbReference type="GO" id="GO:0071944">
    <property type="term" value="C:cell periphery"/>
    <property type="evidence" value="ECO:0007669"/>
    <property type="project" value="UniProtKB-ARBA"/>
</dbReference>
<feature type="domain" description="LRRCT" evidence="6">
    <location>
        <begin position="419"/>
        <end position="475"/>
    </location>
</feature>
<dbReference type="Pfam" id="PF13855">
    <property type="entry name" value="LRR_8"/>
    <property type="match status" value="1"/>
</dbReference>
<dbReference type="EMBL" id="GBYB01012179">
    <property type="protein sequence ID" value="JAG81946.1"/>
    <property type="molecule type" value="Transcribed_RNA"/>
</dbReference>
<evidence type="ECO:0000256" key="2">
    <source>
        <dbReference type="ARBA" id="ARBA00022729"/>
    </source>
</evidence>
<keyword evidence="4" id="KW-1133">Transmembrane helix</keyword>
<feature type="chain" id="PRO_5002218737" evidence="5">
    <location>
        <begin position="20"/>
        <end position="546"/>
    </location>
</feature>
<gene>
    <name evidence="7" type="primary">LRRK2_1</name>
    <name evidence="7" type="ORF">g.50913</name>
</gene>
<feature type="signal peptide" evidence="5">
    <location>
        <begin position="1"/>
        <end position="19"/>
    </location>
</feature>
<name>A0A0C9R774_9HYME</name>
<keyword evidence="3" id="KW-0677">Repeat</keyword>
<dbReference type="Pfam" id="PF12799">
    <property type="entry name" value="LRR_4"/>
    <property type="match status" value="1"/>
</dbReference>
<dbReference type="InterPro" id="IPR001611">
    <property type="entry name" value="Leu-rich_rpt"/>
</dbReference>
<evidence type="ECO:0000256" key="1">
    <source>
        <dbReference type="ARBA" id="ARBA00022614"/>
    </source>
</evidence>
<dbReference type="Gene3D" id="3.80.10.10">
    <property type="entry name" value="Ribonuclease Inhibitor"/>
    <property type="match status" value="3"/>
</dbReference>
<organism evidence="7">
    <name type="scientific">Fopius arisanus</name>
    <dbReference type="NCBI Taxonomy" id="64838"/>
    <lineage>
        <taxon>Eukaryota</taxon>
        <taxon>Metazoa</taxon>
        <taxon>Ecdysozoa</taxon>
        <taxon>Arthropoda</taxon>
        <taxon>Hexapoda</taxon>
        <taxon>Insecta</taxon>
        <taxon>Pterygota</taxon>
        <taxon>Neoptera</taxon>
        <taxon>Endopterygota</taxon>
        <taxon>Hymenoptera</taxon>
        <taxon>Apocrita</taxon>
        <taxon>Ichneumonoidea</taxon>
        <taxon>Braconidae</taxon>
        <taxon>Opiinae</taxon>
        <taxon>Fopius</taxon>
    </lineage>
</organism>
<accession>A0A0C9R774</accession>
<dbReference type="SMART" id="SM00082">
    <property type="entry name" value="LRRCT"/>
    <property type="match status" value="1"/>
</dbReference>
<dbReference type="InterPro" id="IPR000483">
    <property type="entry name" value="Cys-rich_flank_reg_C"/>
</dbReference>
<evidence type="ECO:0000256" key="3">
    <source>
        <dbReference type="ARBA" id="ARBA00022737"/>
    </source>
</evidence>
<dbReference type="InterPro" id="IPR050328">
    <property type="entry name" value="Dev_Immune_Receptor"/>
</dbReference>
<feature type="transmembrane region" description="Helical" evidence="4">
    <location>
        <begin position="509"/>
        <end position="531"/>
    </location>
</feature>
<dbReference type="SMART" id="SM00369">
    <property type="entry name" value="LRR_TYP"/>
    <property type="match status" value="7"/>
</dbReference>
<dbReference type="InterPro" id="IPR003591">
    <property type="entry name" value="Leu-rich_rpt_typical-subtyp"/>
</dbReference>
<evidence type="ECO:0000256" key="4">
    <source>
        <dbReference type="SAM" id="Phobius"/>
    </source>
</evidence>
<dbReference type="PANTHER" id="PTHR24373">
    <property type="entry name" value="SLIT RELATED LEUCINE-RICH REPEAT NEURONAL PROTEIN"/>
    <property type="match status" value="1"/>
</dbReference>
<dbReference type="PANTHER" id="PTHR24373:SF275">
    <property type="entry name" value="TIR DOMAIN-CONTAINING PROTEIN"/>
    <property type="match status" value="1"/>
</dbReference>
<sequence>MQKVLIIFYLASVLHLSICDLCKICKCSTSDGLIEYDCDGKFNPNSDDMDLLSSIYESPPSKLILSNNWINKTSIERITYLIDLEFLVLSHNNITEVDPIILESFTKLKELDLSWNNIENFDIGALAKGRFIQLVDLSHNNMKSINSSLESPLEVLDSLYLSNNLLKELPINFFNNFPKLSTLDLSNNFFTSFEYYLSNVEGLKSLNLEHNSLNSSIMGANLQELRIGYNDLTSLPKNLSVESLSIENNKISDIEYDEMLFNELKYLNLSGNHLSVILNLTLPKLKEMDISNNAFVSIPENFMSDNLPSLETLVVNGNPIKELKFLNQLNLRNLVVKNITLLNAIYDDAFDKLKGHDGNCINITISSNKNLKEFDEKAIRGMNICYLDLSDNGFTRVSQKLEKILNGTLPEYGINLQGNPFICDCKSEWMLEELVPKLYALNPELLIDLKCASPPKLVGKRMVHWMQWKGQVFCDDTLTGSDFSRLEVFEGSRQFFNKKNEIALKSGGGMLLIVIGAVVTLLLLVLSGMIISYKSALRRRRVNRRL</sequence>
<keyword evidence="2 5" id="KW-0732">Signal</keyword>
<keyword evidence="4" id="KW-0472">Membrane</keyword>
<evidence type="ECO:0000313" key="7">
    <source>
        <dbReference type="EMBL" id="JAG81946.1"/>
    </source>
</evidence>
<dbReference type="AlphaFoldDB" id="A0A0C9R774"/>